<evidence type="ECO:0000256" key="6">
    <source>
        <dbReference type="ARBA" id="ARBA00023033"/>
    </source>
</evidence>
<reference evidence="9 10" key="1">
    <citation type="submission" date="2019-06" db="EMBL/GenBank/DDBJ databases">
        <title>Paenimaribius caenipelagi gen. nov., sp. nov., isolated from a tidal flat.</title>
        <authorList>
            <person name="Yoon J.-H."/>
        </authorList>
    </citation>
    <scope>NUCLEOTIDE SEQUENCE [LARGE SCALE GENOMIC DNA]</scope>
    <source>
        <strain evidence="9 10">JBTF-M29</strain>
    </source>
</reference>
<dbReference type="OrthoDB" id="9801155at2"/>
<keyword evidence="6 8" id="KW-0503">Monooxygenase</keyword>
<keyword evidence="5 8" id="KW-0408">Iron</keyword>
<dbReference type="CDD" id="cd20625">
    <property type="entry name" value="CYP164-like"/>
    <property type="match status" value="1"/>
</dbReference>
<dbReference type="Proteomes" id="UP000318590">
    <property type="component" value="Unassembled WGS sequence"/>
</dbReference>
<proteinExistence type="inferred from homology"/>
<name>A0A547QA83_9RHOB</name>
<dbReference type="PROSITE" id="PS00086">
    <property type="entry name" value="CYTOCHROME_P450"/>
    <property type="match status" value="1"/>
</dbReference>
<evidence type="ECO:0000313" key="10">
    <source>
        <dbReference type="Proteomes" id="UP000318590"/>
    </source>
</evidence>
<dbReference type="PANTHER" id="PTHR46696">
    <property type="entry name" value="P450, PUTATIVE (EUROFUNG)-RELATED"/>
    <property type="match status" value="1"/>
</dbReference>
<dbReference type="PANTHER" id="PTHR46696:SF1">
    <property type="entry name" value="CYTOCHROME P450 YJIB-RELATED"/>
    <property type="match status" value="1"/>
</dbReference>
<organism evidence="9 10">
    <name type="scientific">Palleronia caenipelagi</name>
    <dbReference type="NCBI Taxonomy" id="2489174"/>
    <lineage>
        <taxon>Bacteria</taxon>
        <taxon>Pseudomonadati</taxon>
        <taxon>Pseudomonadota</taxon>
        <taxon>Alphaproteobacteria</taxon>
        <taxon>Rhodobacterales</taxon>
        <taxon>Roseobacteraceae</taxon>
        <taxon>Palleronia</taxon>
    </lineage>
</organism>
<evidence type="ECO:0000256" key="7">
    <source>
        <dbReference type="ARBA" id="ARBA00043906"/>
    </source>
</evidence>
<keyword evidence="10" id="KW-1185">Reference proteome</keyword>
<gene>
    <name evidence="9" type="ORF">FEV53_01610</name>
</gene>
<dbReference type="EMBL" id="VFSV01000002">
    <property type="protein sequence ID" value="TRD23281.1"/>
    <property type="molecule type" value="Genomic_DNA"/>
</dbReference>
<evidence type="ECO:0000256" key="3">
    <source>
        <dbReference type="ARBA" id="ARBA00022723"/>
    </source>
</evidence>
<dbReference type="InterPro" id="IPR002397">
    <property type="entry name" value="Cyt_P450_B"/>
</dbReference>
<dbReference type="RefSeq" id="WP_142833072.1">
    <property type="nucleotide sequence ID" value="NZ_VFSV01000002.1"/>
</dbReference>
<evidence type="ECO:0000256" key="5">
    <source>
        <dbReference type="ARBA" id="ARBA00023004"/>
    </source>
</evidence>
<protein>
    <submittedName>
        <fullName evidence="9">Cytochrome P450</fullName>
    </submittedName>
</protein>
<comment type="caution">
    <text evidence="9">The sequence shown here is derived from an EMBL/GenBank/DDBJ whole genome shotgun (WGS) entry which is preliminary data.</text>
</comment>
<dbReference type="AlphaFoldDB" id="A0A547QA83"/>
<dbReference type="GO" id="GO:0020037">
    <property type="term" value="F:heme binding"/>
    <property type="evidence" value="ECO:0007669"/>
    <property type="project" value="InterPro"/>
</dbReference>
<dbReference type="InterPro" id="IPR001128">
    <property type="entry name" value="Cyt_P450"/>
</dbReference>
<dbReference type="GO" id="GO:0016705">
    <property type="term" value="F:oxidoreductase activity, acting on paired donors, with incorporation or reduction of molecular oxygen"/>
    <property type="evidence" value="ECO:0007669"/>
    <property type="project" value="InterPro"/>
</dbReference>
<dbReference type="PRINTS" id="PR00359">
    <property type="entry name" value="BP450"/>
</dbReference>
<comment type="similarity">
    <text evidence="1 8">Belongs to the cytochrome P450 family.</text>
</comment>
<comment type="function">
    <text evidence="7">Cytochromes P450 are a group of heme-thiolate monooxygenases. They oxidize a variety of structurally unrelated compounds, including steroids, fatty acids, and xenobiotics.</text>
</comment>
<dbReference type="GO" id="GO:0005506">
    <property type="term" value="F:iron ion binding"/>
    <property type="evidence" value="ECO:0007669"/>
    <property type="project" value="InterPro"/>
</dbReference>
<dbReference type="Gene3D" id="1.10.630.10">
    <property type="entry name" value="Cytochrome P450"/>
    <property type="match status" value="1"/>
</dbReference>
<accession>A0A547QA83</accession>
<evidence type="ECO:0000256" key="2">
    <source>
        <dbReference type="ARBA" id="ARBA00022617"/>
    </source>
</evidence>
<dbReference type="InterPro" id="IPR017972">
    <property type="entry name" value="Cyt_P450_CS"/>
</dbReference>
<keyword evidence="4 8" id="KW-0560">Oxidoreductase</keyword>
<dbReference type="Pfam" id="PF00067">
    <property type="entry name" value="p450"/>
    <property type="match status" value="1"/>
</dbReference>
<keyword evidence="2 8" id="KW-0349">Heme</keyword>
<evidence type="ECO:0000313" key="9">
    <source>
        <dbReference type="EMBL" id="TRD23281.1"/>
    </source>
</evidence>
<sequence length="405" mass="46003">MSVTLDPYSAGFAADPYETYAAIRDLGRPFYYEPFDIWMLASAAEVEAVALDRTMVRSRNHLMSEAERRAEQRKLNWHDMPHHERFVQTNLLEDDGPAHDRLRRLVFSEFSASMIKAQRPMIESYVAQLLDDLEDRTEFDFVEAFAAHVPGLVIGRIIGVPDEYAPQLRLWSEQVVRFFDVARDDAAKALAETATRDFYHFLLDLIARRRRVPQDDLLTNLIRHRDAGQLSEDELIATVMLILMAGHGSTIDVLGSGLHALLRFPDHHTLLSAAPELMPTAIQEMFRYEAPLPFFHRYLTEDRVIAGQHLPAGAKLGLLYGAANRDPARFTHPDRFDITRSPNRHLAFGGGMHFCLGKHLARLGMEVIFGALNDRFSRIELVSPPVYKLGLSVRGPQKLHIAVTR</sequence>
<evidence type="ECO:0000256" key="1">
    <source>
        <dbReference type="ARBA" id="ARBA00010617"/>
    </source>
</evidence>
<evidence type="ECO:0000256" key="4">
    <source>
        <dbReference type="ARBA" id="ARBA00023002"/>
    </source>
</evidence>
<evidence type="ECO:0000256" key="8">
    <source>
        <dbReference type="RuleBase" id="RU000461"/>
    </source>
</evidence>
<dbReference type="GO" id="GO:0004497">
    <property type="term" value="F:monooxygenase activity"/>
    <property type="evidence" value="ECO:0007669"/>
    <property type="project" value="UniProtKB-KW"/>
</dbReference>
<dbReference type="SUPFAM" id="SSF48264">
    <property type="entry name" value="Cytochrome P450"/>
    <property type="match status" value="1"/>
</dbReference>
<dbReference type="FunFam" id="1.10.630.10:FF:000018">
    <property type="entry name" value="Cytochrome P450 monooxygenase"/>
    <property type="match status" value="1"/>
</dbReference>
<keyword evidence="3 8" id="KW-0479">Metal-binding</keyword>
<dbReference type="InterPro" id="IPR036396">
    <property type="entry name" value="Cyt_P450_sf"/>
</dbReference>